<accession>A0A8S1YFX9</accession>
<organism evidence="1 2">
    <name type="scientific">Paramecium pentaurelia</name>
    <dbReference type="NCBI Taxonomy" id="43138"/>
    <lineage>
        <taxon>Eukaryota</taxon>
        <taxon>Sar</taxon>
        <taxon>Alveolata</taxon>
        <taxon>Ciliophora</taxon>
        <taxon>Intramacronucleata</taxon>
        <taxon>Oligohymenophorea</taxon>
        <taxon>Peniculida</taxon>
        <taxon>Parameciidae</taxon>
        <taxon>Paramecium</taxon>
    </lineage>
</organism>
<keyword evidence="2" id="KW-1185">Reference proteome</keyword>
<dbReference type="Proteomes" id="UP000689195">
    <property type="component" value="Unassembled WGS sequence"/>
</dbReference>
<name>A0A8S1YFX9_9CILI</name>
<dbReference type="EMBL" id="CAJJDO010000169">
    <property type="protein sequence ID" value="CAD8212521.1"/>
    <property type="molecule type" value="Genomic_DNA"/>
</dbReference>
<evidence type="ECO:0000313" key="2">
    <source>
        <dbReference type="Proteomes" id="UP000689195"/>
    </source>
</evidence>
<proteinExistence type="predicted"/>
<reference evidence="1" key="1">
    <citation type="submission" date="2021-01" db="EMBL/GenBank/DDBJ databases">
        <authorList>
            <consortium name="Genoscope - CEA"/>
            <person name="William W."/>
        </authorList>
    </citation>
    <scope>NUCLEOTIDE SEQUENCE</scope>
</reference>
<sequence length="114" mass="13538">MKKIEYFETNIKCLLLMEKVFIYSKISQIVIKNQMKYNRKRYTFSSHLTIQYDKLLAFGLKYGYKLMMLDKYLNQDPQYINDFSISDDSSLLVLAANTGIRLKNLESNKEIFIP</sequence>
<dbReference type="AlphaFoldDB" id="A0A8S1YFX9"/>
<evidence type="ECO:0000313" key="1">
    <source>
        <dbReference type="EMBL" id="CAD8212521.1"/>
    </source>
</evidence>
<gene>
    <name evidence="1" type="ORF">PPENT_87.1.T1690003</name>
</gene>
<protein>
    <submittedName>
        <fullName evidence="1">Uncharacterized protein</fullName>
    </submittedName>
</protein>
<comment type="caution">
    <text evidence="1">The sequence shown here is derived from an EMBL/GenBank/DDBJ whole genome shotgun (WGS) entry which is preliminary data.</text>
</comment>